<feature type="region of interest" description="Disordered" evidence="1">
    <location>
        <begin position="99"/>
        <end position="173"/>
    </location>
</feature>
<sequence>VSNESGDGGAQQVRANFALPSCCRQAAQLVQLSPHAGCSDMSSRPMKENRPSKAQAVLALAGTGLCLGAILCMSGDDAWENAGKNARLSLGSMLGLTPKSKKAKKSKYKSKTKAESTTTMAKHVLEKKKKKKKKKTTTTTTIKKAVEAQVEDEAPDATTEPTRPPQSLHIGGIGTRTTMGVEAPLMDALSWSTEDQDETSEPVHPCFVLPPVERGFKRIFCRKATVTVPGFEPFILDSMGIDDADGCVMPKIRVVAGEENGEVTLDEYVVAVQEMYYDEPLDDANANADVDLKLVFTYMYTRAMLVELQDAPLSTADLDGLHPAFDHERELAEAVSFEQELTSVDMTTSAHASSTTIIYACPSAP</sequence>
<keyword evidence="3" id="KW-1185">Reference proteome</keyword>
<reference evidence="2" key="1">
    <citation type="submission" date="2021-11" db="EMBL/GenBank/DDBJ databases">
        <authorList>
            <consortium name="Genoscope - CEA"/>
            <person name="William W."/>
        </authorList>
    </citation>
    <scope>NUCLEOTIDE SEQUENCE</scope>
</reference>
<gene>
    <name evidence="2" type="ORF">PECAL_1P15600</name>
</gene>
<feature type="compositionally biased region" description="Basic residues" evidence="1">
    <location>
        <begin position="99"/>
        <end position="111"/>
    </location>
</feature>
<protein>
    <submittedName>
        <fullName evidence="2">Uncharacterized protein</fullName>
    </submittedName>
</protein>
<feature type="compositionally biased region" description="Basic residues" evidence="1">
    <location>
        <begin position="125"/>
        <end position="136"/>
    </location>
</feature>
<evidence type="ECO:0000256" key="1">
    <source>
        <dbReference type="SAM" id="MobiDB-lite"/>
    </source>
</evidence>
<feature type="non-terminal residue" evidence="2">
    <location>
        <position position="365"/>
    </location>
</feature>
<name>A0A8J2S5T6_9STRA</name>
<accession>A0A8J2S5T6</accession>
<evidence type="ECO:0000313" key="2">
    <source>
        <dbReference type="EMBL" id="CAH0365143.1"/>
    </source>
</evidence>
<proteinExistence type="predicted"/>
<dbReference type="EMBL" id="CAKKNE010000001">
    <property type="protein sequence ID" value="CAH0365143.1"/>
    <property type="molecule type" value="Genomic_DNA"/>
</dbReference>
<organism evidence="2 3">
    <name type="scientific">Pelagomonas calceolata</name>
    <dbReference type="NCBI Taxonomy" id="35677"/>
    <lineage>
        <taxon>Eukaryota</taxon>
        <taxon>Sar</taxon>
        <taxon>Stramenopiles</taxon>
        <taxon>Ochrophyta</taxon>
        <taxon>Pelagophyceae</taxon>
        <taxon>Pelagomonadales</taxon>
        <taxon>Pelagomonadaceae</taxon>
        <taxon>Pelagomonas</taxon>
    </lineage>
</organism>
<dbReference type="AlphaFoldDB" id="A0A8J2S5T6"/>
<dbReference type="Proteomes" id="UP000789595">
    <property type="component" value="Unassembled WGS sequence"/>
</dbReference>
<evidence type="ECO:0000313" key="3">
    <source>
        <dbReference type="Proteomes" id="UP000789595"/>
    </source>
</evidence>
<comment type="caution">
    <text evidence="2">The sequence shown here is derived from an EMBL/GenBank/DDBJ whole genome shotgun (WGS) entry which is preliminary data.</text>
</comment>